<organism evidence="1 2">
    <name type="scientific">Streptomyces virginiae</name>
    <name type="common">Streptomyces cinnamonensis</name>
    <dbReference type="NCBI Taxonomy" id="1961"/>
    <lineage>
        <taxon>Bacteria</taxon>
        <taxon>Bacillati</taxon>
        <taxon>Actinomycetota</taxon>
        <taxon>Actinomycetes</taxon>
        <taxon>Kitasatosporales</taxon>
        <taxon>Streptomycetaceae</taxon>
        <taxon>Streptomyces</taxon>
    </lineage>
</organism>
<protein>
    <submittedName>
        <fullName evidence="1">Uncharacterized protein</fullName>
    </submittedName>
</protein>
<name>A0ABZ1TPN3_STRVG</name>
<proteinExistence type="predicted"/>
<evidence type="ECO:0000313" key="1">
    <source>
        <dbReference type="EMBL" id="WUQ16686.1"/>
    </source>
</evidence>
<dbReference type="EMBL" id="CP108090">
    <property type="protein sequence ID" value="WUQ16686.1"/>
    <property type="molecule type" value="Genomic_DNA"/>
</dbReference>
<dbReference type="RefSeq" id="WP_328964945.1">
    <property type="nucleotide sequence ID" value="NZ_CP108090.1"/>
</dbReference>
<dbReference type="InterPro" id="IPR029016">
    <property type="entry name" value="GAF-like_dom_sf"/>
</dbReference>
<evidence type="ECO:0000313" key="2">
    <source>
        <dbReference type="Proteomes" id="UP001432039"/>
    </source>
</evidence>
<accession>A0ABZ1TPN3</accession>
<reference evidence="1" key="1">
    <citation type="submission" date="2022-10" db="EMBL/GenBank/DDBJ databases">
        <title>The complete genomes of actinobacterial strains from the NBC collection.</title>
        <authorList>
            <person name="Joergensen T.S."/>
            <person name="Alvarez Arevalo M."/>
            <person name="Sterndorff E.B."/>
            <person name="Faurdal D."/>
            <person name="Vuksanovic O."/>
            <person name="Mourched A.-S."/>
            <person name="Charusanti P."/>
            <person name="Shaw S."/>
            <person name="Blin K."/>
            <person name="Weber T."/>
        </authorList>
    </citation>
    <scope>NUCLEOTIDE SEQUENCE</scope>
    <source>
        <strain evidence="1">NBC_00248</strain>
    </source>
</reference>
<gene>
    <name evidence="1" type="ORF">OG517_37615</name>
</gene>
<dbReference type="Gene3D" id="3.30.450.40">
    <property type="match status" value="1"/>
</dbReference>
<dbReference type="Proteomes" id="UP001432039">
    <property type="component" value="Chromosome"/>
</dbReference>
<sequence length="78" mass="7432">MRRGLVVPVEGSLSGAAYKGGRPVTSGGLATDALHGSDAGQLTALGPAVAVPLGTAAGDGRGVLLLARAASERPTGPG</sequence>
<keyword evidence="2" id="KW-1185">Reference proteome</keyword>